<feature type="domain" description="KIB1-4 beta-propeller" evidence="1">
    <location>
        <begin position="68"/>
        <end position="342"/>
    </location>
</feature>
<protein>
    <recommendedName>
        <fullName evidence="1">KIB1-4 beta-propeller domain-containing protein</fullName>
    </recommendedName>
</protein>
<evidence type="ECO:0000313" key="4">
    <source>
        <dbReference type="Proteomes" id="UP000008810"/>
    </source>
</evidence>
<dbReference type="Pfam" id="PF03478">
    <property type="entry name" value="Beta-prop_KIB1-4"/>
    <property type="match status" value="1"/>
</dbReference>
<dbReference type="RefSeq" id="XP_010239438.1">
    <property type="nucleotide sequence ID" value="XM_010241136.1"/>
</dbReference>
<dbReference type="eggNOG" id="ENOG502QS0H">
    <property type="taxonomic scope" value="Eukaryota"/>
</dbReference>
<evidence type="ECO:0000313" key="2">
    <source>
        <dbReference type="EMBL" id="KQJ91379.1"/>
    </source>
</evidence>
<dbReference type="EnsemblPlants" id="KQJ91379">
    <property type="protein sequence ID" value="KQJ91379"/>
    <property type="gene ID" value="BRADI_4g37280v3"/>
</dbReference>
<gene>
    <name evidence="3" type="primary">LOC104585139</name>
    <name evidence="2" type="ORF">BRADI_4g37280v3</name>
</gene>
<dbReference type="AlphaFoldDB" id="I1ISL1"/>
<dbReference type="Proteomes" id="UP000008810">
    <property type="component" value="Chromosome 4"/>
</dbReference>
<proteinExistence type="predicted"/>
<dbReference type="HOGENOM" id="CLU_019286_11_0_1"/>
<evidence type="ECO:0000259" key="1">
    <source>
        <dbReference type="Pfam" id="PF03478"/>
    </source>
</evidence>
<dbReference type="Gramene" id="KQJ91379">
    <property type="protein sequence ID" value="KQJ91379"/>
    <property type="gene ID" value="BRADI_4g37280v3"/>
</dbReference>
<reference evidence="3" key="3">
    <citation type="submission" date="2018-08" db="UniProtKB">
        <authorList>
            <consortium name="EnsemblPlants"/>
        </authorList>
    </citation>
    <scope>IDENTIFICATION</scope>
    <source>
        <strain evidence="3">cv. Bd21</strain>
    </source>
</reference>
<dbReference type="OrthoDB" id="692399at2759"/>
<reference evidence="2" key="2">
    <citation type="submission" date="2017-06" db="EMBL/GenBank/DDBJ databases">
        <title>WGS assembly of Brachypodium distachyon.</title>
        <authorList>
            <consortium name="The International Brachypodium Initiative"/>
            <person name="Lucas S."/>
            <person name="Harmon-Smith M."/>
            <person name="Lail K."/>
            <person name="Tice H."/>
            <person name="Grimwood J."/>
            <person name="Bruce D."/>
            <person name="Barry K."/>
            <person name="Shu S."/>
            <person name="Lindquist E."/>
            <person name="Wang M."/>
            <person name="Pitluck S."/>
            <person name="Vogel J.P."/>
            <person name="Garvin D.F."/>
            <person name="Mockler T.C."/>
            <person name="Schmutz J."/>
            <person name="Rokhsar D."/>
            <person name="Bevan M.W."/>
        </authorList>
    </citation>
    <scope>NUCLEOTIDE SEQUENCE</scope>
    <source>
        <strain evidence="2">Bd21</strain>
    </source>
</reference>
<keyword evidence="4" id="KW-1185">Reference proteome</keyword>
<dbReference type="SUPFAM" id="SSF82171">
    <property type="entry name" value="DPP6 N-terminal domain-like"/>
    <property type="match status" value="1"/>
</dbReference>
<dbReference type="EMBL" id="CM000883">
    <property type="protein sequence ID" value="KQJ91379.1"/>
    <property type="molecule type" value="Genomic_DNA"/>
</dbReference>
<organism evidence="3">
    <name type="scientific">Brachypodium distachyon</name>
    <name type="common">Purple false brome</name>
    <name type="synonym">Trachynia distachya</name>
    <dbReference type="NCBI Taxonomy" id="15368"/>
    <lineage>
        <taxon>Eukaryota</taxon>
        <taxon>Viridiplantae</taxon>
        <taxon>Streptophyta</taxon>
        <taxon>Embryophyta</taxon>
        <taxon>Tracheophyta</taxon>
        <taxon>Spermatophyta</taxon>
        <taxon>Magnoliopsida</taxon>
        <taxon>Liliopsida</taxon>
        <taxon>Poales</taxon>
        <taxon>Poaceae</taxon>
        <taxon>BOP clade</taxon>
        <taxon>Pooideae</taxon>
        <taxon>Stipodae</taxon>
        <taxon>Brachypodieae</taxon>
        <taxon>Brachypodium</taxon>
    </lineage>
</organism>
<dbReference type="KEGG" id="bdi:104585139"/>
<dbReference type="OMA" id="MCHRSYL"/>
<sequence>MTGEERDWSGGLPQELLETIGRKIPPGPDAGAFRLTCPAWRAALPFSERFTPVVMLPFDPKSSAEVTFYRATSGELFTTNLPAVRGRALCGSSRGWLALVDEATAVTLLNPLTGATKSLPPLDEYVTSVMLSPALMVDGRWMVSSVDGALRPVRLEDMRSVFFGNVVLSAPPESGEFVAMVAVPGATEVAFCHVGPGADAPAPTWTLLDTKLECCVSTVVHCIGRFVAVGCTGEISVCDVARGTATLVPSLDPPGKILARGYLEWNGDLLLVGSMVRTHDKTKRICYRNRVYRCGDILAEKPVWSRVMEMRDTTLFVSNNCMVSFGGASVSGLRGDSVYFSEPLYGLPEDPAYICWAC</sequence>
<evidence type="ECO:0000313" key="3">
    <source>
        <dbReference type="EnsemblPlants" id="KQJ91379"/>
    </source>
</evidence>
<dbReference type="PANTHER" id="PTHR34708">
    <property type="entry name" value="OS07G0440000 PROTEIN"/>
    <property type="match status" value="1"/>
</dbReference>
<dbReference type="STRING" id="15368.I1ISL1"/>
<dbReference type="GeneID" id="104585139"/>
<dbReference type="InterPro" id="IPR005174">
    <property type="entry name" value="KIB1-4_b-propeller"/>
</dbReference>
<accession>I1ISL1</accession>
<reference evidence="2 3" key="1">
    <citation type="journal article" date="2010" name="Nature">
        <title>Genome sequencing and analysis of the model grass Brachypodium distachyon.</title>
        <authorList>
            <consortium name="International Brachypodium Initiative"/>
        </authorList>
    </citation>
    <scope>NUCLEOTIDE SEQUENCE [LARGE SCALE GENOMIC DNA]</scope>
    <source>
        <strain evidence="2 3">Bd21</strain>
    </source>
</reference>
<name>I1ISL1_BRADI</name>
<dbReference type="PANTHER" id="PTHR34708:SF1">
    <property type="entry name" value="OS08G0126400 PROTEIN"/>
    <property type="match status" value="1"/>
</dbReference>